<reference evidence="1 2" key="1">
    <citation type="submission" date="2024-09" db="EMBL/GenBank/DDBJ databases">
        <authorList>
            <person name="Sun Q."/>
            <person name="Mori K."/>
        </authorList>
    </citation>
    <scope>NUCLEOTIDE SEQUENCE [LARGE SCALE GENOMIC DNA]</scope>
    <source>
        <strain evidence="1 2">NCAIM B.02415</strain>
    </source>
</reference>
<dbReference type="PANTHER" id="PTHR36849">
    <property type="entry name" value="CYTOPLASMIC PROTEIN-RELATED"/>
    <property type="match status" value="1"/>
</dbReference>
<dbReference type="Proteomes" id="UP001589828">
    <property type="component" value="Unassembled WGS sequence"/>
</dbReference>
<proteinExistence type="predicted"/>
<organism evidence="1 2">
    <name type="scientific">Mucilaginibacter angelicae</name>
    <dbReference type="NCBI Taxonomy" id="869718"/>
    <lineage>
        <taxon>Bacteria</taxon>
        <taxon>Pseudomonadati</taxon>
        <taxon>Bacteroidota</taxon>
        <taxon>Sphingobacteriia</taxon>
        <taxon>Sphingobacteriales</taxon>
        <taxon>Sphingobacteriaceae</taxon>
        <taxon>Mucilaginibacter</taxon>
    </lineage>
</organism>
<keyword evidence="2" id="KW-1185">Reference proteome</keyword>
<evidence type="ECO:0000313" key="2">
    <source>
        <dbReference type="Proteomes" id="UP001589828"/>
    </source>
</evidence>
<dbReference type="PANTHER" id="PTHR36849:SF1">
    <property type="entry name" value="CYTOPLASMIC PROTEIN"/>
    <property type="match status" value="1"/>
</dbReference>
<protein>
    <submittedName>
        <fullName evidence="1">DUF488 domain-containing protein</fullName>
    </submittedName>
</protein>
<dbReference type="InterPro" id="IPR052552">
    <property type="entry name" value="YeaO-like"/>
</dbReference>
<accession>A0ABV6KZA0</accession>
<dbReference type="RefSeq" id="WP_377020681.1">
    <property type="nucleotide sequence ID" value="NZ_JBHLTS010000004.1"/>
</dbReference>
<name>A0ABV6KZA0_9SPHI</name>
<sequence length="118" mass="14012">MDIKLKRVYEPYAEDDGIRILVDRLWPRGIKKEDARIDRWFKEIAPSNELRKWYNHEPEKFEAFSQKYHAEIDKTKALSELLDYIKQHKTVTLVFSSKELALNNAVVLKTIIDDHIAL</sequence>
<comment type="caution">
    <text evidence="1">The sequence shown here is derived from an EMBL/GenBank/DDBJ whole genome shotgun (WGS) entry which is preliminary data.</text>
</comment>
<dbReference type="Pfam" id="PF22752">
    <property type="entry name" value="DUF488-N3i"/>
    <property type="match status" value="1"/>
</dbReference>
<evidence type="ECO:0000313" key="1">
    <source>
        <dbReference type="EMBL" id="MFC0512805.1"/>
    </source>
</evidence>
<dbReference type="EMBL" id="JBHLTS010000004">
    <property type="protein sequence ID" value="MFC0512805.1"/>
    <property type="molecule type" value="Genomic_DNA"/>
</dbReference>
<gene>
    <name evidence="1" type="ORF">ACFFGT_01300</name>
</gene>